<proteinExistence type="inferred from homology"/>
<dbReference type="AlphaFoldDB" id="A0A2G5BKG2"/>
<evidence type="ECO:0000256" key="1">
    <source>
        <dbReference type="ARBA" id="ARBA00004141"/>
    </source>
</evidence>
<feature type="transmembrane region" description="Helical" evidence="6">
    <location>
        <begin position="252"/>
        <end position="276"/>
    </location>
</feature>
<protein>
    <submittedName>
        <fullName evidence="7">UPF0014-domain-containing protein</fullName>
    </submittedName>
</protein>
<evidence type="ECO:0000313" key="8">
    <source>
        <dbReference type="Proteomes" id="UP000242474"/>
    </source>
</evidence>
<evidence type="ECO:0000256" key="6">
    <source>
        <dbReference type="SAM" id="Phobius"/>
    </source>
</evidence>
<gene>
    <name evidence="7" type="ORF">COEREDRAFT_90574</name>
</gene>
<dbReference type="Pfam" id="PF03649">
    <property type="entry name" value="UPF0014"/>
    <property type="match status" value="1"/>
</dbReference>
<evidence type="ECO:0000256" key="4">
    <source>
        <dbReference type="ARBA" id="ARBA00022989"/>
    </source>
</evidence>
<evidence type="ECO:0000256" key="5">
    <source>
        <dbReference type="ARBA" id="ARBA00023136"/>
    </source>
</evidence>
<evidence type="ECO:0000313" key="7">
    <source>
        <dbReference type="EMBL" id="PIA19237.1"/>
    </source>
</evidence>
<keyword evidence="8" id="KW-1185">Reference proteome</keyword>
<feature type="transmembrane region" description="Helical" evidence="6">
    <location>
        <begin position="212"/>
        <end position="232"/>
    </location>
</feature>
<dbReference type="Proteomes" id="UP000242474">
    <property type="component" value="Unassembled WGS sequence"/>
</dbReference>
<sequence>MEVSGGSLYEWITKLQWYSTVDPATHLAEKPLTWNNVSIAALLLGVNIALSMWFKLGLSSSLIVAAARCVVQLTLLGLVLKQIFLTENPIYIFGMALLLGILAAFEVTYWRSKRRFPWMYTGTLVAITGSALAVSLFGNAFALNMHPAYTSVKFIPTIGMLYGKCMIGVSIGMGSVMDSLDTHRDRVETSLCFGSSRWEATKPLVVEALRSALLPTITNMSITGLISIPGMMTGWILGGADVLEAAKYQQVILFLISASTASSTLLSVLFCAFMLVDKSPRLRLDRLKTTSEDHVHDSDSANAIQLSSSI</sequence>
<dbReference type="OrthoDB" id="432685at2759"/>
<comment type="similarity">
    <text evidence="2">Belongs to the UPF0014 family.</text>
</comment>
<evidence type="ECO:0000256" key="2">
    <source>
        <dbReference type="ARBA" id="ARBA00005268"/>
    </source>
</evidence>
<organism evidence="7 8">
    <name type="scientific">Coemansia reversa (strain ATCC 12441 / NRRL 1564)</name>
    <dbReference type="NCBI Taxonomy" id="763665"/>
    <lineage>
        <taxon>Eukaryota</taxon>
        <taxon>Fungi</taxon>
        <taxon>Fungi incertae sedis</taxon>
        <taxon>Zoopagomycota</taxon>
        <taxon>Kickxellomycotina</taxon>
        <taxon>Kickxellomycetes</taxon>
        <taxon>Kickxellales</taxon>
        <taxon>Kickxellaceae</taxon>
        <taxon>Coemansia</taxon>
    </lineage>
</organism>
<dbReference type="EMBL" id="KZ303487">
    <property type="protein sequence ID" value="PIA19237.1"/>
    <property type="molecule type" value="Genomic_DNA"/>
</dbReference>
<dbReference type="PANTHER" id="PTHR30028:SF0">
    <property type="entry name" value="PROTEIN ALUMINUM SENSITIVE 3"/>
    <property type="match status" value="1"/>
</dbReference>
<feature type="transmembrane region" description="Helical" evidence="6">
    <location>
        <begin position="154"/>
        <end position="176"/>
    </location>
</feature>
<feature type="transmembrane region" description="Helical" evidence="6">
    <location>
        <begin position="62"/>
        <end position="84"/>
    </location>
</feature>
<comment type="subcellular location">
    <subcellularLocation>
        <location evidence="1">Membrane</location>
        <topology evidence="1">Multi-pass membrane protein</topology>
    </subcellularLocation>
</comment>
<keyword evidence="4 6" id="KW-1133">Transmembrane helix</keyword>
<accession>A0A2G5BKG2</accession>
<feature type="transmembrane region" description="Helical" evidence="6">
    <location>
        <begin position="90"/>
        <end position="110"/>
    </location>
</feature>
<keyword evidence="5 6" id="KW-0472">Membrane</keyword>
<dbReference type="GO" id="GO:0005886">
    <property type="term" value="C:plasma membrane"/>
    <property type="evidence" value="ECO:0007669"/>
    <property type="project" value="TreeGrafter"/>
</dbReference>
<reference evidence="7 8" key="1">
    <citation type="journal article" date="2015" name="Genome Biol. Evol.">
        <title>Phylogenomic analyses indicate that early fungi evolved digesting cell walls of algal ancestors of land plants.</title>
        <authorList>
            <person name="Chang Y."/>
            <person name="Wang S."/>
            <person name="Sekimoto S."/>
            <person name="Aerts A.L."/>
            <person name="Choi C."/>
            <person name="Clum A."/>
            <person name="LaButti K.M."/>
            <person name="Lindquist E.A."/>
            <person name="Yee Ngan C."/>
            <person name="Ohm R.A."/>
            <person name="Salamov A.A."/>
            <person name="Grigoriev I.V."/>
            <person name="Spatafora J.W."/>
            <person name="Berbee M.L."/>
        </authorList>
    </citation>
    <scope>NUCLEOTIDE SEQUENCE [LARGE SCALE GENOMIC DNA]</scope>
    <source>
        <strain evidence="7 8">NRRL 1564</strain>
    </source>
</reference>
<dbReference type="InterPro" id="IPR005226">
    <property type="entry name" value="UPF0014_fam"/>
</dbReference>
<feature type="transmembrane region" description="Helical" evidence="6">
    <location>
        <begin position="122"/>
        <end position="142"/>
    </location>
</feature>
<name>A0A2G5BKG2_COERN</name>
<feature type="transmembrane region" description="Helical" evidence="6">
    <location>
        <begin position="32"/>
        <end position="50"/>
    </location>
</feature>
<keyword evidence="3 6" id="KW-0812">Transmembrane</keyword>
<evidence type="ECO:0000256" key="3">
    <source>
        <dbReference type="ARBA" id="ARBA00022692"/>
    </source>
</evidence>
<dbReference type="PANTHER" id="PTHR30028">
    <property type="entry name" value="UPF0014 INNER MEMBRANE PROTEIN YBBM-RELATED"/>
    <property type="match status" value="1"/>
</dbReference>